<dbReference type="Proteomes" id="UP000031737">
    <property type="component" value="Unassembled WGS sequence"/>
</dbReference>
<evidence type="ECO:0000313" key="9">
    <source>
        <dbReference type="EMBL" id="ESL10173.1"/>
    </source>
</evidence>
<comment type="caution">
    <text evidence="9">The sequence shown here is derived from an EMBL/GenBank/DDBJ whole genome shotgun (WGS) entry which is preliminary data.</text>
</comment>
<gene>
    <name evidence="9" type="ORF">TRSC58_02098</name>
</gene>
<dbReference type="SUPFAM" id="SSF54373">
    <property type="entry name" value="FAD-linked reductases, C-terminal domain"/>
    <property type="match status" value="1"/>
</dbReference>
<evidence type="ECO:0000259" key="8">
    <source>
        <dbReference type="Pfam" id="PF05199"/>
    </source>
</evidence>
<comment type="cofactor">
    <cofactor evidence="1">
        <name>FAD</name>
        <dbReference type="ChEBI" id="CHEBI:57692"/>
    </cofactor>
</comment>
<comment type="similarity">
    <text evidence="2">Belongs to the GMC oxidoreductase family.</text>
</comment>
<dbReference type="OrthoDB" id="269227at2759"/>
<feature type="region of interest" description="Disordered" evidence="5">
    <location>
        <begin position="76"/>
        <end position="99"/>
    </location>
</feature>
<evidence type="ECO:0000256" key="6">
    <source>
        <dbReference type="SAM" id="Phobius"/>
    </source>
</evidence>
<dbReference type="AlphaFoldDB" id="A0A061J413"/>
<sequence>MYRTVALRRATYNVAVVGGGLTGCLIAGRLAMENVTTVVLEEGDDIRKRPRWYRNTPCSLLIHRFSRRNYESCENVTTPQKTHRAEDTPVPVTIPTPRVLGGGGIMGGRSWNLGDQTDWDGAGWSFREELLPRVQRLENLEDSPPHRGRHGKFFISRSKALSPFFKSFCEAMSKDTALTPGFNRKEYHVRPGCGRAETFVDQRSGVAHTTLQSYLMDAIALKRPLDVVCNARVIGINAKDNDKTTATGVSYVLPNGETRHVDADAVILCAGGIGTPRLLACSQGTLSIDPAVGTNFWDTPQVNMQFRTRIPLSHNCFMEPLVRMCVGLNLMYGKPLPALCSAYDDMICYWSSTGDQTPDVKFIFQPFTMNNDGSTPSDGAHGVQIIAQLLRPKSRGCIRADGTIDPQYLTHPDDEKALRGAVAHTNELATVLPLSNIFAGAIAERFESASIYGGASFPVLDPATFGVKNTSNVYVCDESVLRSPLVGDSLPYMLALGGKFADEFLHKPDVHSKREAANKEMNKARIIY</sequence>
<dbReference type="InterPro" id="IPR012132">
    <property type="entry name" value="GMC_OxRdtase"/>
</dbReference>
<dbReference type="Gene3D" id="3.30.560.10">
    <property type="entry name" value="Glucose Oxidase, domain 3"/>
    <property type="match status" value="1"/>
</dbReference>
<evidence type="ECO:0000256" key="5">
    <source>
        <dbReference type="SAM" id="MobiDB-lite"/>
    </source>
</evidence>
<dbReference type="PANTHER" id="PTHR11552:SF147">
    <property type="entry name" value="CHOLINE DEHYDROGENASE, MITOCHONDRIAL"/>
    <property type="match status" value="1"/>
</dbReference>
<keyword evidence="10" id="KW-1185">Reference proteome</keyword>
<name>A0A061J413_TRYRA</name>
<keyword evidence="6" id="KW-0812">Transmembrane</keyword>
<keyword evidence="6" id="KW-1133">Transmembrane helix</keyword>
<dbReference type="GO" id="GO:0050660">
    <property type="term" value="F:flavin adenine dinucleotide binding"/>
    <property type="evidence" value="ECO:0007669"/>
    <property type="project" value="InterPro"/>
</dbReference>
<dbReference type="PANTHER" id="PTHR11552">
    <property type="entry name" value="GLUCOSE-METHANOL-CHOLINE GMC OXIDOREDUCTASE"/>
    <property type="match status" value="1"/>
</dbReference>
<dbReference type="Pfam" id="PF00732">
    <property type="entry name" value="GMC_oxred_N"/>
    <property type="match status" value="1"/>
</dbReference>
<dbReference type="GO" id="GO:0016614">
    <property type="term" value="F:oxidoreductase activity, acting on CH-OH group of donors"/>
    <property type="evidence" value="ECO:0007669"/>
    <property type="project" value="InterPro"/>
</dbReference>
<dbReference type="InterPro" id="IPR007867">
    <property type="entry name" value="GMC_OxRtase_C"/>
</dbReference>
<proteinExistence type="inferred from homology"/>
<feature type="transmembrane region" description="Helical" evidence="6">
    <location>
        <begin position="12"/>
        <end position="32"/>
    </location>
</feature>
<dbReference type="Gene3D" id="3.50.50.60">
    <property type="entry name" value="FAD/NAD(P)-binding domain"/>
    <property type="match status" value="1"/>
</dbReference>
<evidence type="ECO:0000256" key="1">
    <source>
        <dbReference type="ARBA" id="ARBA00001974"/>
    </source>
</evidence>
<dbReference type="VEuPathDB" id="TriTrypDB:TRSC58_02098"/>
<reference evidence="9 10" key="1">
    <citation type="submission" date="2013-07" db="EMBL/GenBank/DDBJ databases">
        <authorList>
            <person name="Stoco P.H."/>
            <person name="Wagner G."/>
            <person name="Gerber A."/>
            <person name="Zaha A."/>
            <person name="Thompson C."/>
            <person name="Bartholomeu D.C."/>
            <person name="Luckemeyer D.D."/>
            <person name="Bahia D."/>
            <person name="Loreto E."/>
            <person name="Prestes E.B."/>
            <person name="Lima F.M."/>
            <person name="Rodrigues-Luiz G."/>
            <person name="Vallejo G.A."/>
            <person name="Filho J.F."/>
            <person name="Monteiro K.M."/>
            <person name="Tyler K.M."/>
            <person name="de Almeida L.G."/>
            <person name="Ortiz M.F."/>
            <person name="Siervo M.A."/>
            <person name="de Moraes M.H."/>
            <person name="Cunha O.L."/>
            <person name="Mendonca-Neto R."/>
            <person name="Silva R."/>
            <person name="Teixeira S.M."/>
            <person name="Murta S.M."/>
            <person name="Sincero T.C."/>
            <person name="Mendes T.A."/>
            <person name="Urmenyi T.P."/>
            <person name="Silva V.G."/>
            <person name="da Rocha W.D."/>
            <person name="Andersson B."/>
            <person name="Romanha A.J."/>
            <person name="Steindel M."/>
            <person name="de Vasconcelos A.T."/>
            <person name="Grisard E.C."/>
        </authorList>
    </citation>
    <scope>NUCLEOTIDE SEQUENCE [LARGE SCALE GENOMIC DNA]</scope>
    <source>
        <strain evidence="9 10">SC58</strain>
    </source>
</reference>
<evidence type="ECO:0000313" key="10">
    <source>
        <dbReference type="Proteomes" id="UP000031737"/>
    </source>
</evidence>
<protein>
    <submittedName>
        <fullName evidence="9">Choline dehydrogenase</fullName>
    </submittedName>
</protein>
<dbReference type="InterPro" id="IPR036188">
    <property type="entry name" value="FAD/NAD-bd_sf"/>
</dbReference>
<dbReference type="InterPro" id="IPR000172">
    <property type="entry name" value="GMC_OxRdtase_N"/>
</dbReference>
<keyword evidence="3" id="KW-0285">Flavoprotein</keyword>
<feature type="domain" description="Glucose-methanol-choline oxidoreductase N-terminal" evidence="7">
    <location>
        <begin position="16"/>
        <end position="298"/>
    </location>
</feature>
<dbReference type="PROSITE" id="PS51257">
    <property type="entry name" value="PROKAR_LIPOPROTEIN"/>
    <property type="match status" value="1"/>
</dbReference>
<keyword evidence="6" id="KW-0472">Membrane</keyword>
<evidence type="ECO:0000259" key="7">
    <source>
        <dbReference type="Pfam" id="PF00732"/>
    </source>
</evidence>
<dbReference type="SUPFAM" id="SSF51905">
    <property type="entry name" value="FAD/NAD(P)-binding domain"/>
    <property type="match status" value="1"/>
</dbReference>
<organism evidence="9 10">
    <name type="scientific">Trypanosoma rangeli SC58</name>
    <dbReference type="NCBI Taxonomy" id="429131"/>
    <lineage>
        <taxon>Eukaryota</taxon>
        <taxon>Discoba</taxon>
        <taxon>Euglenozoa</taxon>
        <taxon>Kinetoplastea</taxon>
        <taxon>Metakinetoplastina</taxon>
        <taxon>Trypanosomatida</taxon>
        <taxon>Trypanosomatidae</taxon>
        <taxon>Trypanosoma</taxon>
        <taxon>Herpetosoma</taxon>
    </lineage>
</organism>
<dbReference type="Pfam" id="PF05199">
    <property type="entry name" value="GMC_oxred_C"/>
    <property type="match status" value="1"/>
</dbReference>
<evidence type="ECO:0000256" key="4">
    <source>
        <dbReference type="ARBA" id="ARBA00022827"/>
    </source>
</evidence>
<dbReference type="EMBL" id="AUPL01002098">
    <property type="protein sequence ID" value="ESL10173.1"/>
    <property type="molecule type" value="Genomic_DNA"/>
</dbReference>
<accession>A0A061J413</accession>
<feature type="domain" description="Glucose-methanol-choline oxidoreductase C-terminal" evidence="8">
    <location>
        <begin position="392"/>
        <end position="497"/>
    </location>
</feature>
<evidence type="ECO:0000256" key="3">
    <source>
        <dbReference type="ARBA" id="ARBA00022630"/>
    </source>
</evidence>
<evidence type="ECO:0000256" key="2">
    <source>
        <dbReference type="ARBA" id="ARBA00010790"/>
    </source>
</evidence>
<feature type="compositionally biased region" description="Low complexity" evidence="5">
    <location>
        <begin position="88"/>
        <end position="99"/>
    </location>
</feature>
<keyword evidence="4" id="KW-0274">FAD</keyword>